<protein>
    <submittedName>
        <fullName evidence="2">Uncharacterized protein</fullName>
    </submittedName>
</protein>
<dbReference type="Proteomes" id="UP000030758">
    <property type="component" value="Unassembled WGS sequence"/>
</dbReference>
<gene>
    <name evidence="2" type="ORF">M513_03005</name>
    <name evidence="3" type="ORF">M514_03005</name>
</gene>
<proteinExistence type="predicted"/>
<accession>A0A085MG81</accession>
<keyword evidence="4" id="KW-1185">Reference proteome</keyword>
<organism evidence="2 4">
    <name type="scientific">Trichuris suis</name>
    <name type="common">pig whipworm</name>
    <dbReference type="NCBI Taxonomy" id="68888"/>
    <lineage>
        <taxon>Eukaryota</taxon>
        <taxon>Metazoa</taxon>
        <taxon>Ecdysozoa</taxon>
        <taxon>Nematoda</taxon>
        <taxon>Enoplea</taxon>
        <taxon>Dorylaimia</taxon>
        <taxon>Trichinellida</taxon>
        <taxon>Trichuridae</taxon>
        <taxon>Trichuris</taxon>
    </lineage>
</organism>
<evidence type="ECO:0000313" key="4">
    <source>
        <dbReference type="Proteomes" id="UP000030764"/>
    </source>
</evidence>
<evidence type="ECO:0000313" key="3">
    <source>
        <dbReference type="EMBL" id="KFD69112.1"/>
    </source>
</evidence>
<feature type="region of interest" description="Disordered" evidence="1">
    <location>
        <begin position="1"/>
        <end position="36"/>
    </location>
</feature>
<reference evidence="2 4" key="1">
    <citation type="journal article" date="2014" name="Nat. Genet.">
        <title>Genome and transcriptome of the porcine whipworm Trichuris suis.</title>
        <authorList>
            <person name="Jex A.R."/>
            <person name="Nejsum P."/>
            <person name="Schwarz E.M."/>
            <person name="Hu L."/>
            <person name="Young N.D."/>
            <person name="Hall R.S."/>
            <person name="Korhonen P.K."/>
            <person name="Liao S."/>
            <person name="Thamsborg S."/>
            <person name="Xia J."/>
            <person name="Xu P."/>
            <person name="Wang S."/>
            <person name="Scheerlinck J.P."/>
            <person name="Hofmann A."/>
            <person name="Sternberg P.W."/>
            <person name="Wang J."/>
            <person name="Gasser R.B."/>
        </authorList>
    </citation>
    <scope>NUCLEOTIDE SEQUENCE [LARGE SCALE GENOMIC DNA]</scope>
    <source>
        <strain evidence="3">DCEP-RM93F</strain>
        <strain evidence="2">DCEP-RM93M</strain>
    </source>
</reference>
<dbReference type="EMBL" id="KL367498">
    <property type="protein sequence ID" value="KFD69112.1"/>
    <property type="molecule type" value="Genomic_DNA"/>
</dbReference>
<feature type="compositionally biased region" description="Basic and acidic residues" evidence="1">
    <location>
        <begin position="8"/>
        <end position="19"/>
    </location>
</feature>
<dbReference type="AlphaFoldDB" id="A0A085MG81"/>
<sequence>MEAYPSRDGVDLLPTDRRSMALPLAQQPTPGPKRDLARINRIPIDSWLSMTVPIIYFPSRFICFTANGP</sequence>
<name>A0A085MG81_9BILA</name>
<evidence type="ECO:0000313" key="2">
    <source>
        <dbReference type="EMBL" id="KFD56227.1"/>
    </source>
</evidence>
<evidence type="ECO:0000256" key="1">
    <source>
        <dbReference type="SAM" id="MobiDB-lite"/>
    </source>
</evidence>
<dbReference type="Proteomes" id="UP000030764">
    <property type="component" value="Unassembled WGS sequence"/>
</dbReference>
<dbReference type="EMBL" id="KL363195">
    <property type="protein sequence ID" value="KFD56227.1"/>
    <property type="molecule type" value="Genomic_DNA"/>
</dbReference>